<dbReference type="Pfam" id="PF14537">
    <property type="entry name" value="Cytochrom_c3_2"/>
    <property type="match status" value="1"/>
</dbReference>
<keyword evidence="6" id="KW-0408">Iron</keyword>
<evidence type="ECO:0000256" key="2">
    <source>
        <dbReference type="ARBA" id="ARBA00022448"/>
    </source>
</evidence>
<dbReference type="HOGENOM" id="CLU_1481072_0_0_11"/>
<keyword evidence="5" id="KW-0249">Electron transport</keyword>
<accession>C7N2W7</accession>
<reference evidence="8 9" key="1">
    <citation type="journal article" date="2009" name="Stand. Genomic Sci.">
        <title>Complete genome sequence of Slackia heliotrinireducens type strain (RHS 1).</title>
        <authorList>
            <person name="Pukall R."/>
            <person name="Lapidus A."/>
            <person name="Nolan M."/>
            <person name="Copeland A."/>
            <person name="Glavina Del Rio T."/>
            <person name="Lucas S."/>
            <person name="Chen F."/>
            <person name="Tice H."/>
            <person name="Cheng J.F."/>
            <person name="Chertkov O."/>
            <person name="Bruce D."/>
            <person name="Goodwin L."/>
            <person name="Kuske C."/>
            <person name="Brettin T."/>
            <person name="Detter J.C."/>
            <person name="Han C."/>
            <person name="Pitluck S."/>
            <person name="Pati A."/>
            <person name="Mavrommatis K."/>
            <person name="Ivanova N."/>
            <person name="Ovchinnikova G."/>
            <person name="Chen A."/>
            <person name="Palaniappan K."/>
            <person name="Schneider S."/>
            <person name="Rohde M."/>
            <person name="Chain P."/>
            <person name="D'haeseleer P."/>
            <person name="Goker M."/>
            <person name="Bristow J."/>
            <person name="Eisen J.A."/>
            <person name="Markowitz V."/>
            <person name="Kyrpides N.C."/>
            <person name="Klenk H.P."/>
            <person name="Hugenholtz P."/>
        </authorList>
    </citation>
    <scope>NUCLEOTIDE SEQUENCE [LARGE SCALE GENOMIC DNA]</scope>
    <source>
        <strain evidence="9">ATCC 29202 / DSM 20476 / NCTC 11029 / RHS 1</strain>
    </source>
</reference>
<dbReference type="STRING" id="471855.Shel_04270"/>
<evidence type="ECO:0000256" key="5">
    <source>
        <dbReference type="ARBA" id="ARBA00022982"/>
    </source>
</evidence>
<keyword evidence="2" id="KW-0813">Transport</keyword>
<dbReference type="InterPro" id="IPR012286">
    <property type="entry name" value="Tetrahaem_cytochrome"/>
</dbReference>
<dbReference type="SUPFAM" id="SSF48695">
    <property type="entry name" value="Multiheme cytochromes"/>
    <property type="match status" value="1"/>
</dbReference>
<evidence type="ECO:0000313" key="8">
    <source>
        <dbReference type="EMBL" id="ACV21488.1"/>
    </source>
</evidence>
<protein>
    <recommendedName>
        <fullName evidence="7">Tetrahaem cytochrome domain-containing protein</fullName>
    </recommendedName>
</protein>
<proteinExistence type="predicted"/>
<evidence type="ECO:0000259" key="7">
    <source>
        <dbReference type="Pfam" id="PF14537"/>
    </source>
</evidence>
<keyword evidence="4" id="KW-0479">Metal-binding</keyword>
<evidence type="ECO:0000313" key="9">
    <source>
        <dbReference type="Proteomes" id="UP000002026"/>
    </source>
</evidence>
<name>C7N2W7_SLAHD</name>
<dbReference type="GO" id="GO:0030313">
    <property type="term" value="C:cell envelope"/>
    <property type="evidence" value="ECO:0007669"/>
    <property type="project" value="UniProtKB-SubCell"/>
</dbReference>
<dbReference type="PROSITE" id="PS51257">
    <property type="entry name" value="PROKAR_LIPOPROTEIN"/>
    <property type="match status" value="1"/>
</dbReference>
<keyword evidence="3" id="KW-0349">Heme</keyword>
<comment type="subcellular location">
    <subcellularLocation>
        <location evidence="1">Cell envelope</location>
    </subcellularLocation>
</comment>
<keyword evidence="9" id="KW-1185">Reference proteome</keyword>
<evidence type="ECO:0000256" key="3">
    <source>
        <dbReference type="ARBA" id="ARBA00022617"/>
    </source>
</evidence>
<evidence type="ECO:0000256" key="4">
    <source>
        <dbReference type="ARBA" id="ARBA00022723"/>
    </source>
</evidence>
<dbReference type="RefSeq" id="WP_012797594.1">
    <property type="nucleotide sequence ID" value="NC_013165.1"/>
</dbReference>
<feature type="domain" description="Tetrahaem cytochrome" evidence="7">
    <location>
        <begin position="75"/>
        <end position="170"/>
    </location>
</feature>
<dbReference type="EMBL" id="CP001684">
    <property type="protein sequence ID" value="ACV21488.1"/>
    <property type="molecule type" value="Genomic_DNA"/>
</dbReference>
<dbReference type="KEGG" id="shi:Shel_04270"/>
<dbReference type="AlphaFoldDB" id="C7N2W7"/>
<dbReference type="Proteomes" id="UP000002026">
    <property type="component" value="Chromosome"/>
</dbReference>
<evidence type="ECO:0000256" key="1">
    <source>
        <dbReference type="ARBA" id="ARBA00004196"/>
    </source>
</evidence>
<sequence>MKRIQRASHTTSKNKLTLVAGTIGALLVALAIGCSPSGTNATSSDGDATDSATFDTASYQLHVENCDGGAGLASFHTALGYDCTSCHGSDLPDQLSGIETEDGSEPELTSTYFVDNDKCFACHGTWEDLATATESLGDYNPHDSIHGTVQYCNECHKGHSEQVDICGECHPNGGQTMRGTVS</sequence>
<dbReference type="eggNOG" id="ENOG5033NI8">
    <property type="taxonomic scope" value="Bacteria"/>
</dbReference>
<dbReference type="InterPro" id="IPR036280">
    <property type="entry name" value="Multihaem_cyt_sf"/>
</dbReference>
<gene>
    <name evidence="8" type="ordered locus">Shel_04270</name>
</gene>
<evidence type="ECO:0000256" key="6">
    <source>
        <dbReference type="ARBA" id="ARBA00023004"/>
    </source>
</evidence>
<dbReference type="Gene3D" id="1.10.1130.10">
    <property type="entry name" value="Flavocytochrome C3, Chain A"/>
    <property type="match status" value="1"/>
</dbReference>
<dbReference type="GO" id="GO:0046872">
    <property type="term" value="F:metal ion binding"/>
    <property type="evidence" value="ECO:0007669"/>
    <property type="project" value="UniProtKB-KW"/>
</dbReference>
<organism evidence="8 9">
    <name type="scientific">Slackia heliotrinireducens (strain ATCC 29202 / DSM 20476 / NCTC 11029 / RHS 1)</name>
    <name type="common">Peptococcus heliotrinreducens</name>
    <dbReference type="NCBI Taxonomy" id="471855"/>
    <lineage>
        <taxon>Bacteria</taxon>
        <taxon>Bacillati</taxon>
        <taxon>Actinomycetota</taxon>
        <taxon>Coriobacteriia</taxon>
        <taxon>Eggerthellales</taxon>
        <taxon>Eggerthellaceae</taxon>
        <taxon>Slackia</taxon>
    </lineage>
</organism>